<dbReference type="Gene3D" id="3.30.70.20">
    <property type="match status" value="1"/>
</dbReference>
<keyword evidence="6 8" id="KW-0411">Iron-sulfur</keyword>
<keyword evidence="5 8" id="KW-0408">Iron</keyword>
<dbReference type="EMBL" id="WOFH01000002">
    <property type="protein sequence ID" value="MUN36171.1"/>
    <property type="molecule type" value="Genomic_DNA"/>
</dbReference>
<dbReference type="InterPro" id="IPR051269">
    <property type="entry name" value="Fe-S_cluster_ET"/>
</dbReference>
<keyword evidence="3 8" id="KW-0479">Metal-binding</keyword>
<keyword evidence="7" id="KW-0003">3Fe-4S</keyword>
<dbReference type="Pfam" id="PF13370">
    <property type="entry name" value="Fer4_13"/>
    <property type="match status" value="1"/>
</dbReference>
<evidence type="ECO:0000256" key="6">
    <source>
        <dbReference type="ARBA" id="ARBA00023014"/>
    </source>
</evidence>
<proteinExistence type="predicted"/>
<dbReference type="GO" id="GO:0009055">
    <property type="term" value="F:electron transfer activity"/>
    <property type="evidence" value="ECO:0007669"/>
    <property type="project" value="UniProtKB-UniRule"/>
</dbReference>
<keyword evidence="2 8" id="KW-0813">Transport</keyword>
<dbReference type="GO" id="GO:0005506">
    <property type="term" value="F:iron ion binding"/>
    <property type="evidence" value="ECO:0007669"/>
    <property type="project" value="UniProtKB-UniRule"/>
</dbReference>
<organism evidence="9 10">
    <name type="scientific">Actinomadura litoris</name>
    <dbReference type="NCBI Taxonomy" id="2678616"/>
    <lineage>
        <taxon>Bacteria</taxon>
        <taxon>Bacillati</taxon>
        <taxon>Actinomycetota</taxon>
        <taxon>Actinomycetes</taxon>
        <taxon>Streptosporangiales</taxon>
        <taxon>Thermomonosporaceae</taxon>
        <taxon>Actinomadura</taxon>
    </lineage>
</organism>
<comment type="cofactor">
    <cofactor evidence="1">
        <name>[3Fe-4S] cluster</name>
        <dbReference type="ChEBI" id="CHEBI:21137"/>
    </cofactor>
</comment>
<keyword evidence="10" id="KW-1185">Reference proteome</keyword>
<dbReference type="PANTHER" id="PTHR36923">
    <property type="entry name" value="FERREDOXIN"/>
    <property type="match status" value="1"/>
</dbReference>
<dbReference type="GO" id="GO:0051538">
    <property type="term" value="F:3 iron, 4 sulfur cluster binding"/>
    <property type="evidence" value="ECO:0007669"/>
    <property type="project" value="UniProtKB-KW"/>
</dbReference>
<dbReference type="Proteomes" id="UP000432015">
    <property type="component" value="Unassembled WGS sequence"/>
</dbReference>
<gene>
    <name evidence="9" type="ORF">GNZ18_06115</name>
</gene>
<evidence type="ECO:0000313" key="10">
    <source>
        <dbReference type="Proteomes" id="UP000432015"/>
    </source>
</evidence>
<evidence type="ECO:0000256" key="4">
    <source>
        <dbReference type="ARBA" id="ARBA00022982"/>
    </source>
</evidence>
<accession>A0A7K1KVG0</accession>
<sequence>MDDEQWRVQVDRRTCIGSGLCTAIAEGHFTLDEGRSRPTAEVIAPEDAVLDAAEFCPVEAILVRAAGTRTVLAPQP</sequence>
<evidence type="ECO:0000256" key="2">
    <source>
        <dbReference type="ARBA" id="ARBA00022448"/>
    </source>
</evidence>
<evidence type="ECO:0000256" key="7">
    <source>
        <dbReference type="ARBA" id="ARBA00023291"/>
    </source>
</evidence>
<evidence type="ECO:0000256" key="1">
    <source>
        <dbReference type="ARBA" id="ARBA00001927"/>
    </source>
</evidence>
<comment type="function">
    <text evidence="8">Ferredoxins are iron-sulfur proteins that transfer electrons in a wide variety of metabolic reactions.</text>
</comment>
<dbReference type="PRINTS" id="PR00352">
    <property type="entry name" value="3FE4SFRDOXIN"/>
</dbReference>
<evidence type="ECO:0000313" key="9">
    <source>
        <dbReference type="EMBL" id="MUN36171.1"/>
    </source>
</evidence>
<evidence type="ECO:0000256" key="5">
    <source>
        <dbReference type="ARBA" id="ARBA00023004"/>
    </source>
</evidence>
<comment type="caution">
    <text evidence="9">The sequence shown here is derived from an EMBL/GenBank/DDBJ whole genome shotgun (WGS) entry which is preliminary data.</text>
</comment>
<dbReference type="PANTHER" id="PTHR36923:SF3">
    <property type="entry name" value="FERREDOXIN"/>
    <property type="match status" value="1"/>
</dbReference>
<evidence type="ECO:0000256" key="3">
    <source>
        <dbReference type="ARBA" id="ARBA00022723"/>
    </source>
</evidence>
<protein>
    <recommendedName>
        <fullName evidence="8">Ferredoxin</fullName>
    </recommendedName>
</protein>
<dbReference type="AlphaFoldDB" id="A0A7K1KVG0"/>
<dbReference type="RefSeq" id="WP_156215155.1">
    <property type="nucleotide sequence ID" value="NZ_WOFH01000002.1"/>
</dbReference>
<name>A0A7K1KVG0_9ACTN</name>
<evidence type="ECO:0000256" key="8">
    <source>
        <dbReference type="RuleBase" id="RU368020"/>
    </source>
</evidence>
<keyword evidence="4 8" id="KW-0249">Electron transport</keyword>
<reference evidence="9 10" key="1">
    <citation type="submission" date="2019-11" db="EMBL/GenBank/DDBJ databases">
        <authorList>
            <person name="Cao P."/>
        </authorList>
    </citation>
    <scope>NUCLEOTIDE SEQUENCE [LARGE SCALE GENOMIC DNA]</scope>
    <source>
        <strain evidence="9 10">NEAU-AAG5</strain>
    </source>
</reference>
<dbReference type="SUPFAM" id="SSF54862">
    <property type="entry name" value="4Fe-4S ferredoxins"/>
    <property type="match status" value="1"/>
</dbReference>
<dbReference type="InterPro" id="IPR001080">
    <property type="entry name" value="3Fe4S_ferredoxin"/>
</dbReference>